<dbReference type="OrthoDB" id="233597at2157"/>
<evidence type="ECO:0000256" key="1">
    <source>
        <dbReference type="ARBA" id="ARBA00005695"/>
    </source>
</evidence>
<dbReference type="InterPro" id="IPR000914">
    <property type="entry name" value="SBP_5_dom"/>
</dbReference>
<dbReference type="PANTHER" id="PTHR30290:SF9">
    <property type="entry name" value="OLIGOPEPTIDE-BINDING PROTEIN APPA"/>
    <property type="match status" value="1"/>
</dbReference>
<dbReference type="Gene3D" id="3.40.190.10">
    <property type="entry name" value="Periplasmic binding protein-like II"/>
    <property type="match status" value="1"/>
</dbReference>
<dbReference type="InterPro" id="IPR039424">
    <property type="entry name" value="SBP_5"/>
</dbReference>
<organism evidence="6 7">
    <name type="scientific">Haloarcula mannanilytica</name>
    <dbReference type="NCBI Taxonomy" id="2509225"/>
    <lineage>
        <taxon>Archaea</taxon>
        <taxon>Methanobacteriati</taxon>
        <taxon>Methanobacteriota</taxon>
        <taxon>Stenosarchaea group</taxon>
        <taxon>Halobacteria</taxon>
        <taxon>Halobacteriales</taxon>
        <taxon>Haloarculaceae</taxon>
        <taxon>Haloarcula</taxon>
    </lineage>
</organism>
<dbReference type="SUPFAM" id="SSF53850">
    <property type="entry name" value="Periplasmic binding protein-like II"/>
    <property type="match status" value="1"/>
</dbReference>
<comment type="similarity">
    <text evidence="1">Belongs to the bacterial solute-binding protein 5 family.</text>
</comment>
<evidence type="ECO:0000313" key="7">
    <source>
        <dbReference type="Proteomes" id="UP000304382"/>
    </source>
</evidence>
<evidence type="ECO:0000313" key="6">
    <source>
        <dbReference type="EMBL" id="GCF14149.1"/>
    </source>
</evidence>
<keyword evidence="2" id="KW-0813">Transport</keyword>
<dbReference type="AlphaFoldDB" id="A0A4C2EPR8"/>
<protein>
    <recommendedName>
        <fullName evidence="5">Solute-binding protein family 5 domain-containing protein</fullName>
    </recommendedName>
</protein>
<evidence type="ECO:0000256" key="4">
    <source>
        <dbReference type="SAM" id="MobiDB-lite"/>
    </source>
</evidence>
<name>A0A4C2EPR8_9EURY</name>
<keyword evidence="3" id="KW-0732">Signal</keyword>
<proteinExistence type="inferred from homology"/>
<accession>A0A4C2EPR8</accession>
<dbReference type="EMBL" id="BIXZ01000002">
    <property type="protein sequence ID" value="GCF14149.1"/>
    <property type="molecule type" value="Genomic_DNA"/>
</dbReference>
<feature type="compositionally biased region" description="Gly residues" evidence="4">
    <location>
        <begin position="19"/>
        <end position="30"/>
    </location>
</feature>
<gene>
    <name evidence="6" type="ORF">Harman_20840</name>
</gene>
<evidence type="ECO:0000259" key="5">
    <source>
        <dbReference type="Pfam" id="PF00496"/>
    </source>
</evidence>
<sequence>MIGATGGVGMIAGCGGSGGSESGGGGGDGSSSGEVTTAGGDIQPVDNAFANTTTDNPTNWQHNVYNFTTPYEHEMQNDQFQRYNIETGEYTEYALQIDEWAGSEERVVLKVRDGLTWHNGDPGDPVTGEDLKAKFGCEQIVGNTVADHYTDMQVVGDKKLELTLDGQVNKPIFRESLNYQWIDTPYRLYGKYIEAYEDATTDSERSDVKSQLRNDTFEEPYGNGPFQFIERSENRYRMELYEHHPDADQINWQYWDVQRVSTDTASVALNMVPDGDVDTIRNYNPPASVYNNRQEGHLTTQLPALWGQALPFNCEHEDFGNVRVRQAIAEFIDRKSAAESYGQFGQFVEAPSGLVGNIAGDNSPSDRWKDWVSEEGASALHRYRDAERGRQLLRDEGYEKVDGQWQRPDGSRLELPITVPSDLTDWHPIYQTVVGSLEQEGIKAELKMVDSTSYWSDHYLAGDYVGASTGWTLQNQHPFYTFGMYFRTDNEFMNLTPGELQAPPFGEPDGDLQDVDIDGLMNDLRTSTGETQTEYIDQLAWIMNQTLPMIPLIEINDVLWMTDDDWDWKPEMSDSAWQTKWPQWWFPRMGLLKAKGSQ</sequence>
<dbReference type="Gene3D" id="3.10.105.10">
    <property type="entry name" value="Dipeptide-binding Protein, Domain 3"/>
    <property type="match status" value="1"/>
</dbReference>
<dbReference type="Proteomes" id="UP000304382">
    <property type="component" value="Unassembled WGS sequence"/>
</dbReference>
<dbReference type="GO" id="GO:0015833">
    <property type="term" value="P:peptide transport"/>
    <property type="evidence" value="ECO:0007669"/>
    <property type="project" value="TreeGrafter"/>
</dbReference>
<keyword evidence="7" id="KW-1185">Reference proteome</keyword>
<evidence type="ECO:0000256" key="3">
    <source>
        <dbReference type="ARBA" id="ARBA00022729"/>
    </source>
</evidence>
<feature type="domain" description="Solute-binding protein family 5" evidence="5">
    <location>
        <begin position="108"/>
        <end position="490"/>
    </location>
</feature>
<evidence type="ECO:0000256" key="2">
    <source>
        <dbReference type="ARBA" id="ARBA00022448"/>
    </source>
</evidence>
<reference evidence="6 7" key="1">
    <citation type="submission" date="2019-02" db="EMBL/GenBank/DDBJ databases">
        <title>Haloarcula mannanilyticum sp. nov., a mannan degrading haloarchaeon isolated from commercial salt.</title>
        <authorList>
            <person name="Enomoto S."/>
            <person name="Shimane Y."/>
            <person name="Kamekura M."/>
            <person name="Ito T."/>
            <person name="Moriya O."/>
            <person name="Ihara K."/>
            <person name="Takahashi-Ando N."/>
            <person name="Fukushima Y."/>
            <person name="Yoshida Y."/>
            <person name="Usama R."/>
            <person name="Takai K."/>
            <person name="Minegishi H."/>
        </authorList>
    </citation>
    <scope>NUCLEOTIDE SEQUENCE [LARGE SCALE GENOMIC DNA]</scope>
    <source>
        <strain evidence="6 7">MD130-1</strain>
    </source>
</reference>
<feature type="region of interest" description="Disordered" evidence="4">
    <location>
        <begin position="19"/>
        <end position="56"/>
    </location>
</feature>
<dbReference type="Pfam" id="PF00496">
    <property type="entry name" value="SBP_bac_5"/>
    <property type="match status" value="1"/>
</dbReference>
<dbReference type="GO" id="GO:1904680">
    <property type="term" value="F:peptide transmembrane transporter activity"/>
    <property type="evidence" value="ECO:0007669"/>
    <property type="project" value="TreeGrafter"/>
</dbReference>
<dbReference type="PANTHER" id="PTHR30290">
    <property type="entry name" value="PERIPLASMIC BINDING COMPONENT OF ABC TRANSPORTER"/>
    <property type="match status" value="1"/>
</dbReference>
<comment type="caution">
    <text evidence="6">The sequence shown here is derived from an EMBL/GenBank/DDBJ whole genome shotgun (WGS) entry which is preliminary data.</text>
</comment>